<dbReference type="Proteomes" id="UP000240424">
    <property type="component" value="Unassembled WGS sequence"/>
</dbReference>
<dbReference type="EMBL" id="FUEZ01000004">
    <property type="protein sequence ID" value="SPM40365.1"/>
    <property type="molecule type" value="Genomic_DNA"/>
</dbReference>
<keyword evidence="3" id="KW-1185">Reference proteome</keyword>
<protein>
    <submittedName>
        <fullName evidence="2">Mycobacterium numidiamassiliense ORFan</fullName>
    </submittedName>
</protein>
<evidence type="ECO:0000313" key="3">
    <source>
        <dbReference type="Proteomes" id="UP000240424"/>
    </source>
</evidence>
<keyword evidence="1" id="KW-1133">Transmembrane helix</keyword>
<proteinExistence type="predicted"/>
<name>A0A2U3P9K3_9MYCO</name>
<reference evidence="2 3" key="1">
    <citation type="submission" date="2017-01" db="EMBL/GenBank/DDBJ databases">
        <authorList>
            <consortium name="Urmite Genomes"/>
        </authorList>
    </citation>
    <scope>NUCLEOTIDE SEQUENCE [LARGE SCALE GENOMIC DNA]</scope>
    <source>
        <strain evidence="2 3">AB215</strain>
    </source>
</reference>
<organism evidence="2 3">
    <name type="scientific">Mycobacterium numidiamassiliense</name>
    <dbReference type="NCBI Taxonomy" id="1841861"/>
    <lineage>
        <taxon>Bacteria</taxon>
        <taxon>Bacillati</taxon>
        <taxon>Actinomycetota</taxon>
        <taxon>Actinomycetes</taxon>
        <taxon>Mycobacteriales</taxon>
        <taxon>Mycobacteriaceae</taxon>
        <taxon>Mycobacterium</taxon>
    </lineage>
</organism>
<dbReference type="AlphaFoldDB" id="A0A2U3P9K3"/>
<accession>A0A2U3P9K3</accession>
<evidence type="ECO:0000313" key="2">
    <source>
        <dbReference type="EMBL" id="SPM40365.1"/>
    </source>
</evidence>
<feature type="transmembrane region" description="Helical" evidence="1">
    <location>
        <begin position="12"/>
        <end position="31"/>
    </location>
</feature>
<gene>
    <name evidence="2" type="ORF">MNAB215_2566</name>
</gene>
<keyword evidence="1" id="KW-0472">Membrane</keyword>
<keyword evidence="1" id="KW-0812">Transmembrane</keyword>
<sequence>MPQYCEIQLTRSLRAVAVAVAVAVLGVAGHGSDTRHC</sequence>
<evidence type="ECO:0000256" key="1">
    <source>
        <dbReference type="SAM" id="Phobius"/>
    </source>
</evidence>